<evidence type="ECO:0000313" key="3">
    <source>
        <dbReference type="Proteomes" id="UP000596660"/>
    </source>
</evidence>
<dbReference type="OrthoDB" id="2013327at2759"/>
<dbReference type="EnsemblPlants" id="AUR62036841-RA">
    <property type="protein sequence ID" value="AUR62036841-RA:cds"/>
    <property type="gene ID" value="AUR62036841"/>
</dbReference>
<organism evidence="2 3">
    <name type="scientific">Chenopodium quinoa</name>
    <name type="common">Quinoa</name>
    <dbReference type="NCBI Taxonomy" id="63459"/>
    <lineage>
        <taxon>Eukaryota</taxon>
        <taxon>Viridiplantae</taxon>
        <taxon>Streptophyta</taxon>
        <taxon>Embryophyta</taxon>
        <taxon>Tracheophyta</taxon>
        <taxon>Spermatophyta</taxon>
        <taxon>Magnoliopsida</taxon>
        <taxon>eudicotyledons</taxon>
        <taxon>Gunneridae</taxon>
        <taxon>Pentapetalae</taxon>
        <taxon>Caryophyllales</taxon>
        <taxon>Chenopodiaceae</taxon>
        <taxon>Chenopodioideae</taxon>
        <taxon>Atripliceae</taxon>
        <taxon>Chenopodium</taxon>
    </lineage>
</organism>
<dbReference type="PANTHER" id="PTHR48167">
    <property type="entry name" value="EXPRESSED PROTEIN"/>
    <property type="match status" value="1"/>
</dbReference>
<keyword evidence="3" id="KW-1185">Reference proteome</keyword>
<accession>A0A803MXB1</accession>
<protein>
    <submittedName>
        <fullName evidence="2">Uncharacterized protein</fullName>
    </submittedName>
</protein>
<dbReference type="AlphaFoldDB" id="A0A803MXB1"/>
<name>A0A803MXB1_CHEQI</name>
<feature type="compositionally biased region" description="Low complexity" evidence="1">
    <location>
        <begin position="40"/>
        <end position="53"/>
    </location>
</feature>
<dbReference type="GO" id="GO:0003676">
    <property type="term" value="F:nucleic acid binding"/>
    <property type="evidence" value="ECO:0007669"/>
    <property type="project" value="InterPro"/>
</dbReference>
<dbReference type="GeneID" id="110695007"/>
<dbReference type="SUPFAM" id="SSF54928">
    <property type="entry name" value="RNA-binding domain, RBD"/>
    <property type="match status" value="1"/>
</dbReference>
<dbReference type="KEGG" id="cqi:110695007"/>
<gene>
    <name evidence="2" type="primary">LOC110695007</name>
</gene>
<dbReference type="RefSeq" id="XP_021727894.1">
    <property type="nucleotide sequence ID" value="XM_021872202.1"/>
</dbReference>
<reference evidence="2" key="1">
    <citation type="journal article" date="2017" name="Nature">
        <title>The genome of Chenopodium quinoa.</title>
        <authorList>
            <person name="Jarvis D.E."/>
            <person name="Ho Y.S."/>
            <person name="Lightfoot D.J."/>
            <person name="Schmoeckel S.M."/>
            <person name="Li B."/>
            <person name="Borm T.J.A."/>
            <person name="Ohyanagi H."/>
            <person name="Mineta K."/>
            <person name="Michell C.T."/>
            <person name="Saber N."/>
            <person name="Kharbatia N.M."/>
            <person name="Rupper R.R."/>
            <person name="Sharp A.R."/>
            <person name="Dally N."/>
            <person name="Boughton B.A."/>
            <person name="Woo Y.H."/>
            <person name="Gao G."/>
            <person name="Schijlen E.G.W.M."/>
            <person name="Guo X."/>
            <person name="Momin A.A."/>
            <person name="Negrao S."/>
            <person name="Al-Babili S."/>
            <person name="Gehring C."/>
            <person name="Roessner U."/>
            <person name="Jung C."/>
            <person name="Murphy K."/>
            <person name="Arold S.T."/>
            <person name="Gojobori T."/>
            <person name="van der Linden C.G."/>
            <person name="van Loo E.N."/>
            <person name="Jellen E.N."/>
            <person name="Maughan P.J."/>
            <person name="Tester M."/>
        </authorList>
    </citation>
    <scope>NUCLEOTIDE SEQUENCE [LARGE SCALE GENOMIC DNA]</scope>
    <source>
        <strain evidence="2">cv. PI 614886</strain>
    </source>
</reference>
<reference evidence="2" key="2">
    <citation type="submission" date="2021-03" db="UniProtKB">
        <authorList>
            <consortium name="EnsemblPlants"/>
        </authorList>
    </citation>
    <scope>IDENTIFICATION</scope>
</reference>
<dbReference type="Gramene" id="AUR62036841-RA">
    <property type="protein sequence ID" value="AUR62036841-RA:cds"/>
    <property type="gene ID" value="AUR62036841"/>
</dbReference>
<dbReference type="InterPro" id="IPR035979">
    <property type="entry name" value="RBD_domain_sf"/>
</dbReference>
<dbReference type="PANTHER" id="PTHR48167:SF2">
    <property type="entry name" value="EXPRESSED PROTEIN"/>
    <property type="match status" value="1"/>
</dbReference>
<dbReference type="Proteomes" id="UP000596660">
    <property type="component" value="Unplaced"/>
</dbReference>
<feature type="region of interest" description="Disordered" evidence="1">
    <location>
        <begin position="32"/>
        <end position="53"/>
    </location>
</feature>
<dbReference type="OMA" id="RADRSQW"/>
<proteinExistence type="predicted"/>
<evidence type="ECO:0000313" key="2">
    <source>
        <dbReference type="EnsemblPlants" id="AUR62036841-RA:cds"/>
    </source>
</evidence>
<sequence length="223" mass="25416">MILSRGTKKLLQSTNARNSQFLSQFLRDSPRHFSTGIEHQPQSQPPRSSIPSPTSGSVYGRLFGISSNTLKTDIISLFEGCNLTLDDIKVDYNRAYHPMAMLVQFRSESDYGTAIRELTRKNRSFKLEKVVDHQQWDLVAPYNGRYVLFRGIPRNALLEDVERFLSGCNYESSSLELFTRPMQFEPLRMAKVGFPSQLEAMNAVIRKNGAFCLNSRITAQLIQ</sequence>
<evidence type="ECO:0000256" key="1">
    <source>
        <dbReference type="SAM" id="MobiDB-lite"/>
    </source>
</evidence>